<dbReference type="Proteomes" id="UP000355283">
    <property type="component" value="Unassembled WGS sequence"/>
</dbReference>
<keyword evidence="2" id="KW-0732">Signal</keyword>
<comment type="caution">
    <text evidence="3">The sequence shown here is derived from an EMBL/GenBank/DDBJ whole genome shotgun (WGS) entry which is preliminary data.</text>
</comment>
<feature type="signal peptide" evidence="2">
    <location>
        <begin position="1"/>
        <end position="18"/>
    </location>
</feature>
<organism evidence="3 4">
    <name type="scientific">Nannochloropsis salina CCMP1776</name>
    <dbReference type="NCBI Taxonomy" id="1027361"/>
    <lineage>
        <taxon>Eukaryota</taxon>
        <taxon>Sar</taxon>
        <taxon>Stramenopiles</taxon>
        <taxon>Ochrophyta</taxon>
        <taxon>Eustigmatophyceae</taxon>
        <taxon>Eustigmatales</taxon>
        <taxon>Monodopsidaceae</taxon>
        <taxon>Microchloropsis</taxon>
        <taxon>Microchloropsis salina</taxon>
    </lineage>
</organism>
<keyword evidence="1" id="KW-0793">Thylakoid</keyword>
<accession>A0A4D9D8Q0</accession>
<dbReference type="InterPro" id="IPR023222">
    <property type="entry name" value="PsbQ-like_dom_sf"/>
</dbReference>
<dbReference type="Gene3D" id="1.20.120.290">
    <property type="entry name" value="Oxygen-evolving enhancer protein 3 (PsbQ), four-helix up-down bundle"/>
    <property type="match status" value="1"/>
</dbReference>
<dbReference type="OrthoDB" id="205132at2759"/>
<dbReference type="SUPFAM" id="SSF101112">
    <property type="entry name" value="Oxygen-evolving enhancer protein 3"/>
    <property type="match status" value="1"/>
</dbReference>
<evidence type="ECO:0000313" key="4">
    <source>
        <dbReference type="Proteomes" id="UP000355283"/>
    </source>
</evidence>
<sequence>MRGLSVGLILATIVGAAAFVVPPPSLPSRDFRIRLSAGGNEDCGTSLERRSALHNSLCQAMTLSMFMFGGATWISAPSQAMAAVGEGGLPAITEAFQRVIRGQREWNKVGKTIADREGKLADEEWVNTQIFLRNSYMVGEDMRRIVRDAEESKREKGTAIAKDFQRLTMDMDKPTKSKDFQGFIEAQKKGASYFQDFIDLLSDVPDEL</sequence>
<evidence type="ECO:0000256" key="1">
    <source>
        <dbReference type="ARBA" id="ARBA00023078"/>
    </source>
</evidence>
<dbReference type="EMBL" id="SDOX01000005">
    <property type="protein sequence ID" value="TFJ87800.1"/>
    <property type="molecule type" value="Genomic_DNA"/>
</dbReference>
<reference evidence="3 4" key="1">
    <citation type="submission" date="2019-01" db="EMBL/GenBank/DDBJ databases">
        <title>Nuclear Genome Assembly of the Microalgal Biofuel strain Nannochloropsis salina CCMP1776.</title>
        <authorList>
            <person name="Hovde B."/>
        </authorList>
    </citation>
    <scope>NUCLEOTIDE SEQUENCE [LARGE SCALE GENOMIC DNA]</scope>
    <source>
        <strain evidence="3 4">CCMP1776</strain>
    </source>
</reference>
<gene>
    <name evidence="3" type="ORF">NSK_001147</name>
</gene>
<feature type="chain" id="PRO_5020040737" evidence="2">
    <location>
        <begin position="19"/>
        <end position="208"/>
    </location>
</feature>
<dbReference type="AlphaFoldDB" id="A0A4D9D8Q0"/>
<evidence type="ECO:0000313" key="3">
    <source>
        <dbReference type="EMBL" id="TFJ87800.1"/>
    </source>
</evidence>
<protein>
    <submittedName>
        <fullName evidence="3">Uncharacterized protein</fullName>
    </submittedName>
</protein>
<name>A0A4D9D8Q0_9STRA</name>
<proteinExistence type="predicted"/>
<keyword evidence="4" id="KW-1185">Reference proteome</keyword>
<evidence type="ECO:0000256" key="2">
    <source>
        <dbReference type="SAM" id="SignalP"/>
    </source>
</evidence>